<feature type="domain" description="Transthyretin/hydroxyisourate hydrolase" evidence="9">
    <location>
        <begin position="12"/>
        <end position="123"/>
    </location>
</feature>
<keyword evidence="11" id="KW-1185">Reference proteome</keyword>
<dbReference type="InterPro" id="IPR023419">
    <property type="entry name" value="Transthyretin_CS"/>
</dbReference>
<evidence type="ECO:0000256" key="1">
    <source>
        <dbReference type="ARBA" id="ARBA00001043"/>
    </source>
</evidence>
<dbReference type="SUPFAM" id="SSF49472">
    <property type="entry name" value="Transthyretin (synonym: prealbumin)"/>
    <property type="match status" value="1"/>
</dbReference>
<comment type="function">
    <text evidence="2">Catalyzes the hydrolysis of 5-hydroxyisourate (HIU) to 2-oxo-4-hydroxy-4-carboxy-5-ureidoimidazoline (OHCU).</text>
</comment>
<dbReference type="RefSeq" id="WP_011525964.1">
    <property type="nucleotide sequence ID" value="NC_008010.2"/>
</dbReference>
<feature type="binding site" evidence="7">
    <location>
        <position position="121"/>
    </location>
    <ligand>
        <name>substrate</name>
    </ligand>
</feature>
<evidence type="ECO:0000313" key="10">
    <source>
        <dbReference type="EMBL" id="ABF44036.1"/>
    </source>
</evidence>
<dbReference type="NCBIfam" id="TIGR02962">
    <property type="entry name" value="hdxy_isourate"/>
    <property type="match status" value="1"/>
</dbReference>
<keyword evidence="5 8" id="KW-0659">Purine metabolism</keyword>
<proteinExistence type="inferred from homology"/>
<feature type="binding site" evidence="7">
    <location>
        <position position="15"/>
    </location>
    <ligand>
        <name>substrate</name>
    </ligand>
</feature>
<accession>Q1J398</accession>
<dbReference type="PROSITE" id="PS00769">
    <property type="entry name" value="TRANSTHYRETIN_2"/>
    <property type="match status" value="1"/>
</dbReference>
<dbReference type="PROSITE" id="PS00768">
    <property type="entry name" value="TRANSTHYRETIN_1"/>
    <property type="match status" value="1"/>
</dbReference>
<dbReference type="InterPro" id="IPR036817">
    <property type="entry name" value="Transthyretin/HIU_hydrolase_sf"/>
</dbReference>
<comment type="subunit">
    <text evidence="4 8">Homotetramer.</text>
</comment>
<gene>
    <name evidence="10" type="ordered locus">Dgeo_2602</name>
</gene>
<dbReference type="CDD" id="cd05822">
    <property type="entry name" value="TLP_HIUase"/>
    <property type="match status" value="1"/>
</dbReference>
<evidence type="ECO:0000313" key="11">
    <source>
        <dbReference type="Proteomes" id="UP000002431"/>
    </source>
</evidence>
<keyword evidence="10" id="KW-0614">Plasmid</keyword>
<dbReference type="InterPro" id="IPR023418">
    <property type="entry name" value="Thyroxine_BS"/>
</dbReference>
<keyword evidence="6 8" id="KW-0378">Hydrolase</keyword>
<feature type="binding site" evidence="7">
    <location>
        <position position="53"/>
    </location>
    <ligand>
        <name>substrate</name>
    </ligand>
</feature>
<evidence type="ECO:0000256" key="4">
    <source>
        <dbReference type="ARBA" id="ARBA00011881"/>
    </source>
</evidence>
<evidence type="ECO:0000256" key="8">
    <source>
        <dbReference type="RuleBase" id="RU361270"/>
    </source>
</evidence>
<evidence type="ECO:0000256" key="3">
    <source>
        <dbReference type="ARBA" id="ARBA00009850"/>
    </source>
</evidence>
<dbReference type="InterPro" id="IPR014306">
    <property type="entry name" value="Hydroxyisourate_hydrolase"/>
</dbReference>
<reference evidence="10" key="1">
    <citation type="submission" date="2006-04" db="EMBL/GenBank/DDBJ databases">
        <title>Complete sequence of plasmid1 pDGEO01 of Deinococcus geothermalis DSM 11300.</title>
        <authorList>
            <consortium name="US DOE Joint Genome Institute"/>
            <person name="Copeland A."/>
            <person name="Lucas S."/>
            <person name="Lapidus A."/>
            <person name="Barry K."/>
            <person name="Detter J.C."/>
            <person name="Glavina del Rio T."/>
            <person name="Hammon N."/>
            <person name="Israni S."/>
            <person name="Dalin E."/>
            <person name="Tice H."/>
            <person name="Pitluck S."/>
            <person name="Brettin T."/>
            <person name="Bruce D."/>
            <person name="Han C."/>
            <person name="Tapia R."/>
            <person name="Saunders E."/>
            <person name="Gilna P."/>
            <person name="Schmutz J."/>
            <person name="Larimer F."/>
            <person name="Land M."/>
            <person name="Hauser L."/>
            <person name="Kyrpides N."/>
            <person name="Kim E."/>
            <person name="Daly M.J."/>
            <person name="Fredrickson J.K."/>
            <person name="Makarova K.S."/>
            <person name="Gaidamakova E.K."/>
            <person name="Zhai M."/>
            <person name="Richardson P."/>
        </authorList>
    </citation>
    <scope>NUCLEOTIDE SEQUENCE</scope>
    <source>
        <strain evidence="10">DSM 11300</strain>
        <plasmid evidence="10">pDGEO01</plasmid>
    </source>
</reference>
<comment type="catalytic activity">
    <reaction evidence="1 8">
        <text>5-hydroxyisourate + H2O = 5-hydroxy-2-oxo-4-ureido-2,5-dihydro-1H-imidazole-5-carboxylate + H(+)</text>
        <dbReference type="Rhea" id="RHEA:23736"/>
        <dbReference type="ChEBI" id="CHEBI:15377"/>
        <dbReference type="ChEBI" id="CHEBI:15378"/>
        <dbReference type="ChEBI" id="CHEBI:18072"/>
        <dbReference type="ChEBI" id="CHEBI:58639"/>
        <dbReference type="EC" id="3.5.2.17"/>
    </reaction>
</comment>
<dbReference type="HOGENOM" id="CLU_115536_1_1_0"/>
<evidence type="ECO:0000256" key="6">
    <source>
        <dbReference type="ARBA" id="ARBA00022801"/>
    </source>
</evidence>
<geneLocation type="plasmid" evidence="10 11">
    <name>pDGEO01</name>
</geneLocation>
<dbReference type="KEGG" id="dge:Dgeo_2602"/>
<evidence type="ECO:0000259" key="9">
    <source>
        <dbReference type="Pfam" id="PF00576"/>
    </source>
</evidence>
<dbReference type="PANTHER" id="PTHR10395">
    <property type="entry name" value="URICASE AND TRANSTHYRETIN-RELATED"/>
    <property type="match status" value="1"/>
</dbReference>
<evidence type="ECO:0000256" key="7">
    <source>
        <dbReference type="PIRSR" id="PIRSR600895-51"/>
    </source>
</evidence>
<dbReference type="eggNOG" id="COG2351">
    <property type="taxonomic scope" value="Bacteria"/>
</dbReference>
<dbReference type="Proteomes" id="UP000002431">
    <property type="component" value="Plasmid pDGEO01"/>
</dbReference>
<dbReference type="FunFam" id="2.60.40.180:FF:000005">
    <property type="entry name" value="5-hydroxyisourate hydrolase"/>
    <property type="match status" value="1"/>
</dbReference>
<dbReference type="EC" id="3.5.2.17" evidence="8"/>
<dbReference type="AlphaFoldDB" id="Q1J398"/>
<protein>
    <recommendedName>
        <fullName evidence="8">5-hydroxyisourate hydrolase</fullName>
        <shortName evidence="8">HIU hydrolase</shortName>
        <shortName evidence="8">HIUHase</shortName>
        <ecNumber evidence="8">3.5.2.17</ecNumber>
    </recommendedName>
</protein>
<evidence type="ECO:0000256" key="5">
    <source>
        <dbReference type="ARBA" id="ARBA00022631"/>
    </source>
</evidence>
<dbReference type="PANTHER" id="PTHR10395:SF7">
    <property type="entry name" value="5-HYDROXYISOURATE HYDROLASE"/>
    <property type="match status" value="1"/>
</dbReference>
<evidence type="ECO:0000256" key="2">
    <source>
        <dbReference type="ARBA" id="ARBA00002704"/>
    </source>
</evidence>
<name>Q1J398_DEIGD</name>
<comment type="similarity">
    <text evidence="3 8">Belongs to the transthyretin family. 5-hydroxyisourate hydrolase subfamily.</text>
</comment>
<dbReference type="Pfam" id="PF00576">
    <property type="entry name" value="Transthyretin"/>
    <property type="match status" value="1"/>
</dbReference>
<sequence>MVGQTESAPSGLTTHVLDTARGRPAQGVRVELYRVKGDERCRVTETVTNSDGRTDVPLIERGQLQPGTYELVFHVAPYYAGFEAAPKVPFLDLVTLRFTVSDTSGHYHVPLVMTPWSYSTYRGS</sequence>
<organism evidence="10 11">
    <name type="scientific">Deinococcus geothermalis (strain DSM 11300 / CIP 105573 / AG-3a)</name>
    <dbReference type="NCBI Taxonomy" id="319795"/>
    <lineage>
        <taxon>Bacteria</taxon>
        <taxon>Thermotogati</taxon>
        <taxon>Deinococcota</taxon>
        <taxon>Deinococci</taxon>
        <taxon>Deinococcales</taxon>
        <taxon>Deinococcaceae</taxon>
        <taxon>Deinococcus</taxon>
    </lineage>
</organism>
<dbReference type="InterPro" id="IPR000895">
    <property type="entry name" value="Transthyretin/HIU_hydrolase"/>
</dbReference>
<dbReference type="EMBL" id="CP000358">
    <property type="protein sequence ID" value="ABF44036.1"/>
    <property type="molecule type" value="Genomic_DNA"/>
</dbReference>
<dbReference type="GO" id="GO:0006144">
    <property type="term" value="P:purine nucleobase metabolic process"/>
    <property type="evidence" value="ECO:0007669"/>
    <property type="project" value="UniProtKB-KW"/>
</dbReference>
<dbReference type="InterPro" id="IPR023416">
    <property type="entry name" value="Transthyretin/HIU_hydrolase_d"/>
</dbReference>
<dbReference type="GO" id="GO:0033971">
    <property type="term" value="F:hydroxyisourate hydrolase activity"/>
    <property type="evidence" value="ECO:0007669"/>
    <property type="project" value="UniProtKB-EC"/>
</dbReference>
<dbReference type="PRINTS" id="PR00189">
    <property type="entry name" value="TRNSTHYRETIN"/>
</dbReference>
<dbReference type="Gene3D" id="2.60.40.180">
    <property type="entry name" value="Transthyretin/hydroxyisourate hydrolase domain"/>
    <property type="match status" value="1"/>
</dbReference>